<accession>A0A1G9VIE1</accession>
<organism evidence="11 12">
    <name type="scientific">Lachnospira pectinoschiza</name>
    <dbReference type="NCBI Taxonomy" id="28052"/>
    <lineage>
        <taxon>Bacteria</taxon>
        <taxon>Bacillati</taxon>
        <taxon>Bacillota</taxon>
        <taxon>Clostridia</taxon>
        <taxon>Lachnospirales</taxon>
        <taxon>Lachnospiraceae</taxon>
        <taxon>Lachnospira</taxon>
    </lineage>
</organism>
<name>A0A1G9VIE1_9FIRM</name>
<comment type="subunit">
    <text evidence="10">Probably interacts with PlsX.</text>
</comment>
<comment type="catalytic activity">
    <reaction evidence="10">
        <text>an acyl phosphate + sn-glycerol 3-phosphate = a 1-acyl-sn-glycero-3-phosphate + phosphate</text>
        <dbReference type="Rhea" id="RHEA:34075"/>
        <dbReference type="ChEBI" id="CHEBI:43474"/>
        <dbReference type="ChEBI" id="CHEBI:57597"/>
        <dbReference type="ChEBI" id="CHEBI:57970"/>
        <dbReference type="ChEBI" id="CHEBI:59918"/>
        <dbReference type="EC" id="2.3.1.275"/>
    </reaction>
</comment>
<evidence type="ECO:0000256" key="3">
    <source>
        <dbReference type="ARBA" id="ARBA00022679"/>
    </source>
</evidence>
<feature type="transmembrane region" description="Helical" evidence="10">
    <location>
        <begin position="126"/>
        <end position="146"/>
    </location>
</feature>
<evidence type="ECO:0000256" key="10">
    <source>
        <dbReference type="HAMAP-Rule" id="MF_01043"/>
    </source>
</evidence>
<sequence length="221" mass="24379">MLARILCLVLGYLLGSIIQGGYWLGRFNHIDIRKYGSGNAGTTNVMRTLGKKYGFLTYFLDIFKVILAGIIVNFCIAPHFNISELLLFLYAGFGTVLGHNFPFYLGFKGGKGIAATSGLVIALIPFPHYCFAFTLFGLITFPLVLFTTKYVSLASLIGIAGFFIEFVIWDLVGFLPLNGTEHVEACIIVFLFAALGFIRHAANIKRLINGTERKMGEKKNG</sequence>
<dbReference type="NCBIfam" id="TIGR00023">
    <property type="entry name" value="glycerol-3-phosphate 1-O-acyltransferase PlsY"/>
    <property type="match status" value="1"/>
</dbReference>
<keyword evidence="12" id="KW-1185">Reference proteome</keyword>
<keyword evidence="7 10" id="KW-0472">Membrane</keyword>
<evidence type="ECO:0000256" key="4">
    <source>
        <dbReference type="ARBA" id="ARBA00022692"/>
    </source>
</evidence>
<dbReference type="Proteomes" id="UP000187651">
    <property type="component" value="Unassembled WGS sequence"/>
</dbReference>
<dbReference type="Pfam" id="PF02660">
    <property type="entry name" value="G3P_acyltransf"/>
    <property type="match status" value="1"/>
</dbReference>
<keyword evidence="4 10" id="KW-0812">Transmembrane</keyword>
<evidence type="ECO:0000256" key="8">
    <source>
        <dbReference type="ARBA" id="ARBA00023209"/>
    </source>
</evidence>
<keyword evidence="2 10" id="KW-0444">Lipid biosynthesis</keyword>
<evidence type="ECO:0000256" key="6">
    <source>
        <dbReference type="ARBA" id="ARBA00023098"/>
    </source>
</evidence>
<comment type="function">
    <text evidence="10">Catalyzes the transfer of an acyl group from acyl-phosphate (acyl-PO(4)) to glycerol-3-phosphate (G3P) to form lysophosphatidic acid (LPA). This enzyme utilizes acyl-phosphate as fatty acyl donor, but not acyl-CoA or acyl-ACP.</text>
</comment>
<dbReference type="GO" id="GO:0005886">
    <property type="term" value="C:plasma membrane"/>
    <property type="evidence" value="ECO:0007669"/>
    <property type="project" value="UniProtKB-SubCell"/>
</dbReference>
<dbReference type="PANTHER" id="PTHR30309:SF0">
    <property type="entry name" value="GLYCEROL-3-PHOSPHATE ACYLTRANSFERASE-RELATED"/>
    <property type="match status" value="1"/>
</dbReference>
<evidence type="ECO:0000256" key="5">
    <source>
        <dbReference type="ARBA" id="ARBA00022989"/>
    </source>
</evidence>
<dbReference type="GO" id="GO:0008654">
    <property type="term" value="P:phospholipid biosynthetic process"/>
    <property type="evidence" value="ECO:0007669"/>
    <property type="project" value="UniProtKB-UniRule"/>
</dbReference>
<feature type="transmembrane region" description="Helical" evidence="10">
    <location>
        <begin position="153"/>
        <end position="176"/>
    </location>
</feature>
<comment type="pathway">
    <text evidence="10">Lipid metabolism; phospholipid metabolism.</text>
</comment>
<evidence type="ECO:0000256" key="2">
    <source>
        <dbReference type="ARBA" id="ARBA00022516"/>
    </source>
</evidence>
<comment type="subcellular location">
    <subcellularLocation>
        <location evidence="10">Cell membrane</location>
        <topology evidence="10">Multi-pass membrane protein</topology>
    </subcellularLocation>
</comment>
<dbReference type="UniPathway" id="UPA00085"/>
<keyword evidence="6 10" id="KW-0443">Lipid metabolism</keyword>
<comment type="similarity">
    <text evidence="10">Belongs to the PlsY family.</text>
</comment>
<gene>
    <name evidence="10" type="primary">plsY</name>
    <name evidence="11" type="ORF">SAMN05216544_0971</name>
</gene>
<evidence type="ECO:0000256" key="1">
    <source>
        <dbReference type="ARBA" id="ARBA00022475"/>
    </source>
</evidence>
<evidence type="ECO:0000313" key="12">
    <source>
        <dbReference type="Proteomes" id="UP000187651"/>
    </source>
</evidence>
<evidence type="ECO:0000256" key="7">
    <source>
        <dbReference type="ARBA" id="ARBA00023136"/>
    </source>
</evidence>
<proteinExistence type="inferred from homology"/>
<keyword evidence="3 10" id="KW-0808">Transferase</keyword>
<dbReference type="HAMAP" id="MF_01043">
    <property type="entry name" value="PlsY"/>
    <property type="match status" value="1"/>
</dbReference>
<dbReference type="OrthoDB" id="9777124at2"/>
<dbReference type="PANTHER" id="PTHR30309">
    <property type="entry name" value="INNER MEMBRANE PROTEIN YGIH"/>
    <property type="match status" value="1"/>
</dbReference>
<keyword evidence="1 10" id="KW-1003">Cell membrane</keyword>
<dbReference type="RefSeq" id="WP_074521187.1">
    <property type="nucleotide sequence ID" value="NZ_FNHZ01000002.1"/>
</dbReference>
<dbReference type="SMART" id="SM01207">
    <property type="entry name" value="G3P_acyltransf"/>
    <property type="match status" value="1"/>
</dbReference>
<evidence type="ECO:0000256" key="9">
    <source>
        <dbReference type="ARBA" id="ARBA00023264"/>
    </source>
</evidence>
<dbReference type="InterPro" id="IPR003811">
    <property type="entry name" value="G3P_acylTferase_PlsY"/>
</dbReference>
<dbReference type="EMBL" id="FNHZ01000002">
    <property type="protein sequence ID" value="SDM71801.1"/>
    <property type="molecule type" value="Genomic_DNA"/>
</dbReference>
<dbReference type="EC" id="2.3.1.275" evidence="10"/>
<keyword evidence="11" id="KW-0012">Acyltransferase</keyword>
<protein>
    <recommendedName>
        <fullName evidence="10">Glycerol-3-phosphate acyltransferase</fullName>
    </recommendedName>
    <alternativeName>
        <fullName evidence="10">Acyl-PO4 G3P acyltransferase</fullName>
    </alternativeName>
    <alternativeName>
        <fullName evidence="10">Acyl-phosphate--glycerol-3-phosphate acyltransferase</fullName>
    </alternativeName>
    <alternativeName>
        <fullName evidence="10">G3P acyltransferase</fullName>
        <shortName evidence="10">GPAT</shortName>
        <ecNumber evidence="10">2.3.1.275</ecNumber>
    </alternativeName>
    <alternativeName>
        <fullName evidence="10">Lysophosphatidic acid synthase</fullName>
        <shortName evidence="10">LPA synthase</shortName>
    </alternativeName>
</protein>
<feature type="transmembrane region" description="Helical" evidence="10">
    <location>
        <begin position="55"/>
        <end position="76"/>
    </location>
</feature>
<feature type="transmembrane region" description="Helical" evidence="10">
    <location>
        <begin position="85"/>
        <end position="106"/>
    </location>
</feature>
<evidence type="ECO:0000313" key="11">
    <source>
        <dbReference type="EMBL" id="SDM71801.1"/>
    </source>
</evidence>
<feature type="transmembrane region" description="Helical" evidence="10">
    <location>
        <begin position="182"/>
        <end position="198"/>
    </location>
</feature>
<keyword evidence="8 10" id="KW-0594">Phospholipid biosynthesis</keyword>
<keyword evidence="5 10" id="KW-1133">Transmembrane helix</keyword>
<reference evidence="12" key="1">
    <citation type="submission" date="2016-10" db="EMBL/GenBank/DDBJ databases">
        <authorList>
            <person name="Varghese N."/>
            <person name="Submissions S."/>
        </authorList>
    </citation>
    <scope>NUCLEOTIDE SEQUENCE [LARGE SCALE GENOMIC DNA]</scope>
    <source>
        <strain evidence="12">M83</strain>
    </source>
</reference>
<dbReference type="AlphaFoldDB" id="A0A1G9VIE1"/>
<dbReference type="GO" id="GO:0043772">
    <property type="term" value="F:acyl-phosphate glycerol-3-phosphate acyltransferase activity"/>
    <property type="evidence" value="ECO:0007669"/>
    <property type="project" value="UniProtKB-UniRule"/>
</dbReference>
<keyword evidence="9 10" id="KW-1208">Phospholipid metabolism</keyword>